<gene>
    <name evidence="2" type="ORF">C8F04DRAFT_950936</name>
    <name evidence="1" type="ORF">C8F04DRAFT_976909</name>
</gene>
<protein>
    <submittedName>
        <fullName evidence="1">Ribonuclease H-like protein</fullName>
    </submittedName>
</protein>
<keyword evidence="3" id="KW-1185">Reference proteome</keyword>
<evidence type="ECO:0000313" key="3">
    <source>
        <dbReference type="Proteomes" id="UP001218188"/>
    </source>
</evidence>
<organism evidence="1 3">
    <name type="scientific">Mycena alexandri</name>
    <dbReference type="NCBI Taxonomy" id="1745969"/>
    <lineage>
        <taxon>Eukaryota</taxon>
        <taxon>Fungi</taxon>
        <taxon>Dikarya</taxon>
        <taxon>Basidiomycota</taxon>
        <taxon>Agaricomycotina</taxon>
        <taxon>Agaricomycetes</taxon>
        <taxon>Agaricomycetidae</taxon>
        <taxon>Agaricales</taxon>
        <taxon>Marasmiineae</taxon>
        <taxon>Mycenaceae</taxon>
        <taxon>Mycena</taxon>
    </lineage>
</organism>
<feature type="non-terminal residue" evidence="1">
    <location>
        <position position="1"/>
    </location>
</feature>
<dbReference type="GO" id="GO:0003676">
    <property type="term" value="F:nucleic acid binding"/>
    <property type="evidence" value="ECO:0007669"/>
    <property type="project" value="InterPro"/>
</dbReference>
<name>A0AAD6WN37_9AGAR</name>
<accession>A0AAD6WN37</accession>
<dbReference type="Gene3D" id="3.30.420.10">
    <property type="entry name" value="Ribonuclease H-like superfamily/Ribonuclease H"/>
    <property type="match status" value="1"/>
</dbReference>
<dbReference type="EMBL" id="JARJCM010000030">
    <property type="protein sequence ID" value="KAJ7038700.1"/>
    <property type="molecule type" value="Genomic_DNA"/>
</dbReference>
<dbReference type="AlphaFoldDB" id="A0AAD6WN37"/>
<reference evidence="1" key="1">
    <citation type="submission" date="2023-03" db="EMBL/GenBank/DDBJ databases">
        <title>Massive genome expansion in bonnet fungi (Mycena s.s.) driven by repeated elements and novel gene families across ecological guilds.</title>
        <authorList>
            <consortium name="Lawrence Berkeley National Laboratory"/>
            <person name="Harder C.B."/>
            <person name="Miyauchi S."/>
            <person name="Viragh M."/>
            <person name="Kuo A."/>
            <person name="Thoen E."/>
            <person name="Andreopoulos B."/>
            <person name="Lu D."/>
            <person name="Skrede I."/>
            <person name="Drula E."/>
            <person name="Henrissat B."/>
            <person name="Morin E."/>
            <person name="Kohler A."/>
            <person name="Barry K."/>
            <person name="LaButti K."/>
            <person name="Morin E."/>
            <person name="Salamov A."/>
            <person name="Lipzen A."/>
            <person name="Mereny Z."/>
            <person name="Hegedus B."/>
            <person name="Baldrian P."/>
            <person name="Stursova M."/>
            <person name="Weitz H."/>
            <person name="Taylor A."/>
            <person name="Grigoriev I.V."/>
            <person name="Nagy L.G."/>
            <person name="Martin F."/>
            <person name="Kauserud H."/>
        </authorList>
    </citation>
    <scope>NUCLEOTIDE SEQUENCE</scope>
    <source>
        <strain evidence="1">CBHHK200</strain>
    </source>
</reference>
<evidence type="ECO:0000313" key="2">
    <source>
        <dbReference type="EMBL" id="KAJ7038700.1"/>
    </source>
</evidence>
<dbReference type="Proteomes" id="UP001218188">
    <property type="component" value="Unassembled WGS sequence"/>
</dbReference>
<sequence length="433" mass="48969">GEPSEIAVFVGCSHKVNDDGEHCSAGGLWYGPGDPRNSIIRVAKDLSSRNAGQSAAVLYAIQNLPRETSIHFCLKSKRIISTLTTNLASCEDNGWADTEDRQLLKTITAALRGRGTRCTFREASEEDTANMHQALGLATQGLDEGEPTVLITEIPPSHDLKGIKLKGGSQHTFYSAIKATSPKPERLKTTVMLDITRHAARILSGNTPTDSQIWMSLRHPDITRTTRDFMWKCLHQAYKVGDYWRNIPNYEHYAKCPHCQVDESMEHILLECDTPGREKLWNLTQELWELKGYAWPEMDLGRIFACGLVDIRDTKGKRDGGAIRLFRILISETAHLIWKFRCTRVIDRGNDPSRFFSESELHNKWLYCINSRLKIDALLTDSKKYGNRALKISKVQNTWKGVLMDDQNLPDIWVRQSGFLVGIPPLRPPGRNQ</sequence>
<evidence type="ECO:0000313" key="1">
    <source>
        <dbReference type="EMBL" id="KAJ7018665.1"/>
    </source>
</evidence>
<dbReference type="EMBL" id="JARJCM010000328">
    <property type="protein sequence ID" value="KAJ7018665.1"/>
    <property type="molecule type" value="Genomic_DNA"/>
</dbReference>
<comment type="caution">
    <text evidence="1">The sequence shown here is derived from an EMBL/GenBank/DDBJ whole genome shotgun (WGS) entry which is preliminary data.</text>
</comment>
<proteinExistence type="predicted"/>
<dbReference type="InterPro" id="IPR036397">
    <property type="entry name" value="RNaseH_sf"/>
</dbReference>